<dbReference type="EMBL" id="KZ502856">
    <property type="protein sequence ID" value="PKU71844.1"/>
    <property type="molecule type" value="Genomic_DNA"/>
</dbReference>
<reference evidence="2 3" key="1">
    <citation type="journal article" date="2016" name="Sci. Rep.">
        <title>The Dendrobium catenatum Lindl. genome sequence provides insights into polysaccharide synthase, floral development and adaptive evolution.</title>
        <authorList>
            <person name="Zhang G.Q."/>
            <person name="Xu Q."/>
            <person name="Bian C."/>
            <person name="Tsai W.C."/>
            <person name="Yeh C.M."/>
            <person name="Liu K.W."/>
            <person name="Yoshida K."/>
            <person name="Zhang L.S."/>
            <person name="Chang S.B."/>
            <person name="Chen F."/>
            <person name="Shi Y."/>
            <person name="Su Y.Y."/>
            <person name="Zhang Y.Q."/>
            <person name="Chen L.J."/>
            <person name="Yin Y."/>
            <person name="Lin M."/>
            <person name="Huang H."/>
            <person name="Deng H."/>
            <person name="Wang Z.W."/>
            <person name="Zhu S.L."/>
            <person name="Zhao X."/>
            <person name="Deng C."/>
            <person name="Niu S.C."/>
            <person name="Huang J."/>
            <person name="Wang M."/>
            <person name="Liu G.H."/>
            <person name="Yang H.J."/>
            <person name="Xiao X.J."/>
            <person name="Hsiao Y.Y."/>
            <person name="Wu W.L."/>
            <person name="Chen Y.Y."/>
            <person name="Mitsuda N."/>
            <person name="Ohme-Takagi M."/>
            <person name="Luo Y.B."/>
            <person name="Van de Peer Y."/>
            <person name="Liu Z.J."/>
        </authorList>
    </citation>
    <scope>NUCLEOTIDE SEQUENCE [LARGE SCALE GENOMIC DNA]</scope>
    <source>
        <tissue evidence="2">The whole plant</tissue>
    </source>
</reference>
<keyword evidence="1" id="KW-1133">Transmembrane helix</keyword>
<protein>
    <submittedName>
        <fullName evidence="2">Uncharacterized protein</fullName>
    </submittedName>
</protein>
<evidence type="ECO:0000313" key="2">
    <source>
        <dbReference type="EMBL" id="PKU71844.1"/>
    </source>
</evidence>
<reference evidence="2 3" key="2">
    <citation type="journal article" date="2017" name="Nature">
        <title>The Apostasia genome and the evolution of orchids.</title>
        <authorList>
            <person name="Zhang G.Q."/>
            <person name="Liu K.W."/>
            <person name="Li Z."/>
            <person name="Lohaus R."/>
            <person name="Hsiao Y.Y."/>
            <person name="Niu S.C."/>
            <person name="Wang J.Y."/>
            <person name="Lin Y.C."/>
            <person name="Xu Q."/>
            <person name="Chen L.J."/>
            <person name="Yoshida K."/>
            <person name="Fujiwara S."/>
            <person name="Wang Z.W."/>
            <person name="Zhang Y.Q."/>
            <person name="Mitsuda N."/>
            <person name="Wang M."/>
            <person name="Liu G.H."/>
            <person name="Pecoraro L."/>
            <person name="Huang H.X."/>
            <person name="Xiao X.J."/>
            <person name="Lin M."/>
            <person name="Wu X.Y."/>
            <person name="Wu W.L."/>
            <person name="Chen Y.Y."/>
            <person name="Chang S.B."/>
            <person name="Sakamoto S."/>
            <person name="Ohme-Takagi M."/>
            <person name="Yagi M."/>
            <person name="Zeng S.J."/>
            <person name="Shen C.Y."/>
            <person name="Yeh C.M."/>
            <person name="Luo Y.B."/>
            <person name="Tsai W.C."/>
            <person name="Van de Peer Y."/>
            <person name="Liu Z.J."/>
        </authorList>
    </citation>
    <scope>NUCLEOTIDE SEQUENCE [LARGE SCALE GENOMIC DNA]</scope>
    <source>
        <tissue evidence="2">The whole plant</tissue>
    </source>
</reference>
<dbReference type="Proteomes" id="UP000233837">
    <property type="component" value="Unassembled WGS sequence"/>
</dbReference>
<evidence type="ECO:0000256" key="1">
    <source>
        <dbReference type="SAM" id="Phobius"/>
    </source>
</evidence>
<evidence type="ECO:0000313" key="3">
    <source>
        <dbReference type="Proteomes" id="UP000233837"/>
    </source>
</evidence>
<gene>
    <name evidence="2" type="ORF">MA16_Dca016297</name>
</gene>
<organism evidence="2 3">
    <name type="scientific">Dendrobium catenatum</name>
    <dbReference type="NCBI Taxonomy" id="906689"/>
    <lineage>
        <taxon>Eukaryota</taxon>
        <taxon>Viridiplantae</taxon>
        <taxon>Streptophyta</taxon>
        <taxon>Embryophyta</taxon>
        <taxon>Tracheophyta</taxon>
        <taxon>Spermatophyta</taxon>
        <taxon>Magnoliopsida</taxon>
        <taxon>Liliopsida</taxon>
        <taxon>Asparagales</taxon>
        <taxon>Orchidaceae</taxon>
        <taxon>Epidendroideae</taxon>
        <taxon>Malaxideae</taxon>
        <taxon>Dendrobiinae</taxon>
        <taxon>Dendrobium</taxon>
    </lineage>
</organism>
<name>A0A2I0W850_9ASPA</name>
<dbReference type="AlphaFoldDB" id="A0A2I0W850"/>
<keyword evidence="3" id="KW-1185">Reference proteome</keyword>
<keyword evidence="1" id="KW-0472">Membrane</keyword>
<sequence>MADPEVDHGLAYNALGEIGILCSPFYEPDLEYDKSVEDYVNHTFYCLVGTIDLQNPKTPWLINSHPPPPPLSTTSPSTKIFGAILLVVISFFIGYISPLKPKSGRVRRFSPSLDGRPSIGSSVGLVPYDSPLGPTPSHPNQPCLSKRPLCVVTPNLPHFVDDLTTFQIKENSEATQPLASPVLDPTSVILTKICITKKKPLEPKTEYIHFVDNKDIRENEDFFEDETELIDLDSLHNLNPELGDLKPIGIDTLVLPDPSLLKDTLLDKICLGDIKLISKETDMTLNTLKLNSEVLKDSNQAHWK</sequence>
<proteinExistence type="predicted"/>
<feature type="transmembrane region" description="Helical" evidence="1">
    <location>
        <begin position="80"/>
        <end position="99"/>
    </location>
</feature>
<keyword evidence="1" id="KW-0812">Transmembrane</keyword>
<accession>A0A2I0W850</accession>